<evidence type="ECO:0000313" key="2">
    <source>
        <dbReference type="Proteomes" id="UP000244571"/>
    </source>
</evidence>
<keyword evidence="2" id="KW-1185">Reference proteome</keyword>
<dbReference type="Gene3D" id="2.160.10.10">
    <property type="entry name" value="Hexapeptide repeat proteins"/>
    <property type="match status" value="1"/>
</dbReference>
<reference evidence="1 2" key="1">
    <citation type="submission" date="2018-04" db="EMBL/GenBank/DDBJ databases">
        <title>Bordetella sp. HZ20 isolated from seawater.</title>
        <authorList>
            <person name="Sun C."/>
        </authorList>
    </citation>
    <scope>NUCLEOTIDE SEQUENCE [LARGE SCALE GENOMIC DNA]</scope>
    <source>
        <strain evidence="1 2">HZ20</strain>
    </source>
</reference>
<proteinExistence type="predicted"/>
<gene>
    <name evidence="1" type="ORF">DBV39_10730</name>
</gene>
<dbReference type="SUPFAM" id="SSF51161">
    <property type="entry name" value="Trimeric LpxA-like enzymes"/>
    <property type="match status" value="1"/>
</dbReference>
<dbReference type="OrthoDB" id="8956912at2"/>
<evidence type="ECO:0008006" key="3">
    <source>
        <dbReference type="Google" id="ProtNLM"/>
    </source>
</evidence>
<dbReference type="InterPro" id="IPR011004">
    <property type="entry name" value="Trimer_LpxA-like_sf"/>
</dbReference>
<evidence type="ECO:0000313" key="1">
    <source>
        <dbReference type="EMBL" id="AWB34104.1"/>
    </source>
</evidence>
<name>A0A2R4XK20_9BURK</name>
<dbReference type="Proteomes" id="UP000244571">
    <property type="component" value="Chromosome"/>
</dbReference>
<protein>
    <recommendedName>
        <fullName evidence="3">DUF342 domain-containing protein</fullName>
    </recommendedName>
</protein>
<accession>A0A2R4XK20</accession>
<dbReference type="RefSeq" id="WP_108621520.1">
    <property type="nucleotide sequence ID" value="NZ_CP028901.1"/>
</dbReference>
<dbReference type="KEGG" id="boz:DBV39_10730"/>
<organism evidence="1 2">
    <name type="scientific">Orrella marina</name>
    <dbReference type="NCBI Taxonomy" id="2163011"/>
    <lineage>
        <taxon>Bacteria</taxon>
        <taxon>Pseudomonadati</taxon>
        <taxon>Pseudomonadota</taxon>
        <taxon>Betaproteobacteria</taxon>
        <taxon>Burkholderiales</taxon>
        <taxon>Alcaligenaceae</taxon>
        <taxon>Orrella</taxon>
    </lineage>
</organism>
<dbReference type="AlphaFoldDB" id="A0A2R4XK20"/>
<dbReference type="EMBL" id="CP028901">
    <property type="protein sequence ID" value="AWB34104.1"/>
    <property type="molecule type" value="Genomic_DNA"/>
</dbReference>
<sequence>MELDINKKFVKAKRPCADGFRWFIKHYSQGGDYQELLDALVADGRFGDACWLLDQFGPTHAVRVVDQLDAEAMVFAGTLKVLGDVSVDQLLRVGGQLHVEAGARIGHHAPQGTQAGLFVGDQVRIGGGLHVRGEIRVAGDLRVGWGVLAEGPVTCTGDLLAGWELECTDRLEVHGNLKPGQSLVVQDDLVCGRSIQAQGSIDVDGQMEVRNGLIADGDIRCGLHLEAGWGVRAQGNIEVQGSLRAGEGVCAGGRIQTGEGYGIYAGLSVHGESWETAAQVSALERPERLRSGYWVGEDLSHDN</sequence>